<feature type="active site" evidence="5">
    <location>
        <position position="252"/>
    </location>
</feature>
<dbReference type="FunFam" id="3.40.309.10:FF:000012">
    <property type="entry name" value="Betaine aldehyde dehydrogenase"/>
    <property type="match status" value="1"/>
</dbReference>
<name>A0A0E4CQS2_MYCLN</name>
<feature type="domain" description="Aldehyde dehydrogenase" evidence="7">
    <location>
        <begin position="15"/>
        <end position="477"/>
    </location>
</feature>
<comment type="similarity">
    <text evidence="1 6">Belongs to the aldehyde dehydrogenase family.</text>
</comment>
<dbReference type="EC" id="1.2.1.3" evidence="3"/>
<dbReference type="PROSITE" id="PS00687">
    <property type="entry name" value="ALDEHYDE_DEHYDR_GLU"/>
    <property type="match status" value="1"/>
</dbReference>
<dbReference type="InterPro" id="IPR016163">
    <property type="entry name" value="Ald_DH_C"/>
</dbReference>
<dbReference type="InterPro" id="IPR029510">
    <property type="entry name" value="Ald_DH_CS_GLU"/>
</dbReference>
<evidence type="ECO:0000259" key="7">
    <source>
        <dbReference type="Pfam" id="PF00171"/>
    </source>
</evidence>
<sequence length="512" mass="53766">MYDRDQLFIDGKWAAPASGQDPISVVSPHSEAVIGHAVCAGPADVDRAVEAARAAFDTGPWPRLPPAERIEAITRLAGVYNERRADMAALISAEIGAPISFAKRAQVRLPLTMMSAFCTFAADYPWCQDRPGLYGKNIRIRKVAVGVVAAVVPWNMPQFLTVTMVIPALLAGCSVVLKPAPESALDAQLLADLVAAADLPPGVFNVLPGGRDVGELLVRHPGVDKVSFTGSTVAGRQVALACAEGLKQVSLELGGKSAAIVLDDADPATAATGIQMASLANSGQVCNALSRILVPEKRKDEFVDALAAGMASMTVGDPADPNTQMGPLVAQRQQERVRGYIEAGKSEGARLVTGGADMPDGLDTGWYVRPTLFSDASNDMRIAREEIFGPVLTVISYRGEDEAIRIANDSEYGLAGSVFTTDVERGYGVAARIRSGTFGVNEGYIMDPAAPFGGVKNSGYGRELGTEGIDSYTVSQSISTAANRRASSVTLAARSTPNVKLAARSVEDFAAA</sequence>
<dbReference type="InterPro" id="IPR015590">
    <property type="entry name" value="Aldehyde_DH_dom"/>
</dbReference>
<evidence type="ECO:0000256" key="4">
    <source>
        <dbReference type="ARBA" id="ARBA00049194"/>
    </source>
</evidence>
<evidence type="ECO:0000313" key="8">
    <source>
        <dbReference type="EMBL" id="CQD22211.1"/>
    </source>
</evidence>
<dbReference type="Gene3D" id="3.40.309.10">
    <property type="entry name" value="Aldehyde Dehydrogenase, Chain A, domain 2"/>
    <property type="match status" value="1"/>
</dbReference>
<dbReference type="Pfam" id="PF00171">
    <property type="entry name" value="Aldedh"/>
    <property type="match status" value="1"/>
</dbReference>
<evidence type="ECO:0000256" key="3">
    <source>
        <dbReference type="ARBA" id="ARBA00024226"/>
    </source>
</evidence>
<dbReference type="OrthoDB" id="6882680at2"/>
<proteinExistence type="inferred from homology"/>
<evidence type="ECO:0000313" key="9">
    <source>
        <dbReference type="Proteomes" id="UP000199251"/>
    </source>
</evidence>
<gene>
    <name evidence="8" type="ORF">BN1232_05548</name>
</gene>
<dbReference type="GO" id="GO:0004029">
    <property type="term" value="F:aldehyde dehydrogenase (NAD+) activity"/>
    <property type="evidence" value="ECO:0007669"/>
    <property type="project" value="UniProtKB-EC"/>
</dbReference>
<evidence type="ECO:0000256" key="2">
    <source>
        <dbReference type="ARBA" id="ARBA00023002"/>
    </source>
</evidence>
<dbReference type="InterPro" id="IPR016162">
    <property type="entry name" value="Ald_DH_N"/>
</dbReference>
<dbReference type="AlphaFoldDB" id="A0A0E4CQS2"/>
<dbReference type="EMBL" id="CTEE01000001">
    <property type="protein sequence ID" value="CQD22211.1"/>
    <property type="molecule type" value="Genomic_DNA"/>
</dbReference>
<dbReference type="Gene3D" id="3.40.605.10">
    <property type="entry name" value="Aldehyde Dehydrogenase, Chain A, domain 1"/>
    <property type="match status" value="1"/>
</dbReference>
<dbReference type="PANTHER" id="PTHR42804:SF1">
    <property type="entry name" value="ALDEHYDE DEHYDROGENASE-RELATED"/>
    <property type="match status" value="1"/>
</dbReference>
<dbReference type="PROSITE" id="PS00070">
    <property type="entry name" value="ALDEHYDE_DEHYDR_CYS"/>
    <property type="match status" value="1"/>
</dbReference>
<dbReference type="PANTHER" id="PTHR42804">
    <property type="entry name" value="ALDEHYDE DEHYDROGENASE"/>
    <property type="match status" value="1"/>
</dbReference>
<evidence type="ECO:0000256" key="5">
    <source>
        <dbReference type="PROSITE-ProRule" id="PRU10007"/>
    </source>
</evidence>
<dbReference type="SUPFAM" id="SSF53720">
    <property type="entry name" value="ALDH-like"/>
    <property type="match status" value="1"/>
</dbReference>
<keyword evidence="2 6" id="KW-0560">Oxidoreductase</keyword>
<reference evidence="8 9" key="1">
    <citation type="submission" date="2015-03" db="EMBL/GenBank/DDBJ databases">
        <authorList>
            <person name="Urmite Genomes"/>
        </authorList>
    </citation>
    <scope>NUCLEOTIDE SEQUENCE [LARGE SCALE GENOMIC DNA]</scope>
    <source>
        <strain evidence="8 9">CSUR P1491</strain>
    </source>
</reference>
<dbReference type="RefSeq" id="WP_090607718.1">
    <property type="nucleotide sequence ID" value="NZ_CTEE01000001.1"/>
</dbReference>
<protein>
    <recommendedName>
        <fullName evidence="3">aldehyde dehydrogenase (NAD(+))</fullName>
        <ecNumber evidence="3">1.2.1.3</ecNumber>
    </recommendedName>
</protein>
<dbReference type="InterPro" id="IPR016161">
    <property type="entry name" value="Ald_DH/histidinol_DH"/>
</dbReference>
<evidence type="ECO:0000256" key="1">
    <source>
        <dbReference type="ARBA" id="ARBA00009986"/>
    </source>
</evidence>
<comment type="catalytic activity">
    <reaction evidence="4">
        <text>an aldehyde + NAD(+) + H2O = a carboxylate + NADH + 2 H(+)</text>
        <dbReference type="Rhea" id="RHEA:16185"/>
        <dbReference type="ChEBI" id="CHEBI:15377"/>
        <dbReference type="ChEBI" id="CHEBI:15378"/>
        <dbReference type="ChEBI" id="CHEBI:17478"/>
        <dbReference type="ChEBI" id="CHEBI:29067"/>
        <dbReference type="ChEBI" id="CHEBI:57540"/>
        <dbReference type="ChEBI" id="CHEBI:57945"/>
        <dbReference type="EC" id="1.2.1.3"/>
    </reaction>
</comment>
<dbReference type="Proteomes" id="UP000199251">
    <property type="component" value="Unassembled WGS sequence"/>
</dbReference>
<organism evidence="8 9">
    <name type="scientific">Mycobacterium lentiflavum</name>
    <dbReference type="NCBI Taxonomy" id="141349"/>
    <lineage>
        <taxon>Bacteria</taxon>
        <taxon>Bacillati</taxon>
        <taxon>Actinomycetota</taxon>
        <taxon>Actinomycetes</taxon>
        <taxon>Mycobacteriales</taxon>
        <taxon>Mycobacteriaceae</taxon>
        <taxon>Mycobacterium</taxon>
        <taxon>Mycobacterium simiae complex</taxon>
    </lineage>
</organism>
<dbReference type="CDD" id="cd07139">
    <property type="entry name" value="ALDH_AldA-Rv0768"/>
    <property type="match status" value="1"/>
</dbReference>
<accession>A0A0E4CQS2</accession>
<dbReference type="FunFam" id="3.40.605.10:FF:000007">
    <property type="entry name" value="NAD/NADP-dependent betaine aldehyde dehydrogenase"/>
    <property type="match status" value="1"/>
</dbReference>
<dbReference type="InterPro" id="IPR016160">
    <property type="entry name" value="Ald_DH_CS_CYS"/>
</dbReference>
<dbReference type="STRING" id="141349.BN1232_05548"/>
<evidence type="ECO:0000256" key="6">
    <source>
        <dbReference type="RuleBase" id="RU003345"/>
    </source>
</evidence>